<feature type="domain" description="Peptidase S9A N-terminal" evidence="6">
    <location>
        <begin position="45"/>
        <end position="439"/>
    </location>
</feature>
<sequence>MKRILMAMTSLVCTTFLPPVVGQALAQTGVTAEPSGKDVPSRAVLEQVQGQQALDWVKAQNSRSAGLLQSDKRYQKFYDDVLAVEQAPGRLPLPEQSGGKLWNYWQDANHPKGIWRVTSPDSLAKAEPDWTTMLDIDALSRDEKHDWVFQGADCLEPDATRCLVTLSLSGEDAASYREFDTKTRRFVPDGFDLPHSKQRVAWLDRDTLLVSRDWGAGSMTHSGYPFSVRLVKRGEPLSAAREIYRGQESDMIVEPEVLHDETGERIAIIQRNLDFFRSEYRVYDPATGTLRQIALPEKIGYLGFYAGKLIIRLDQDWNVGGHFSRGSIVAVDPAASNKAPALVFKPEASETTTDIGVTSKGIIAVVYRDVHPSVRLYTPSAKESGWQEKYYVLPRMSSATLQSSSASVSYAYLKVEGYIIPPELWSFDTDTGKSQKVKTTPALFDTKGLRTEQFWAKSSDGVDIPYFVTHRRDWKLDGHNPVLFTAYGGFDLSYLPTYYADIGKTWLERGGVYVVGNIRGGGEFGPAWHEAGMKSGRQHAYDDFAAIGRDLAKREIADREHLAIRGRSNGGLLMGVEFTQHPELWKAVIIGVPLLDMENFETMAAGASWAAEYGHMSVPQERKFLEGISPLQHLKKDVSYPVPFIFTSTKDDRVGPVHARLFAARLQELGKPFYYYEDTEGGHAGTVNAREIAHERALEAVYLSKSLMDQDPAFKY</sequence>
<dbReference type="InterPro" id="IPR029058">
    <property type="entry name" value="AB_hydrolase_fold"/>
</dbReference>
<dbReference type="eggNOG" id="COG1505">
    <property type="taxonomic scope" value="Bacteria"/>
</dbReference>
<dbReference type="Gene3D" id="3.40.50.1820">
    <property type="entry name" value="alpha/beta hydrolase"/>
    <property type="match status" value="1"/>
</dbReference>
<dbReference type="EMBL" id="CBLX010000009">
    <property type="protein sequence ID" value="CDG39254.1"/>
    <property type="molecule type" value="Genomic_DNA"/>
</dbReference>
<dbReference type="InterPro" id="IPR001375">
    <property type="entry name" value="Peptidase_S9_cat"/>
</dbReference>
<dbReference type="GO" id="GO:0070012">
    <property type="term" value="F:oligopeptidase activity"/>
    <property type="evidence" value="ECO:0007669"/>
    <property type="project" value="TreeGrafter"/>
</dbReference>
<dbReference type="RefSeq" id="WP_031239951.1">
    <property type="nucleotide sequence ID" value="NZ_CBLX010000009.1"/>
</dbReference>
<proteinExistence type="predicted"/>
<evidence type="ECO:0000256" key="1">
    <source>
        <dbReference type="ARBA" id="ARBA00022670"/>
    </source>
</evidence>
<dbReference type="GO" id="GO:0004252">
    <property type="term" value="F:serine-type endopeptidase activity"/>
    <property type="evidence" value="ECO:0007669"/>
    <property type="project" value="UniProtKB-EC"/>
</dbReference>
<reference evidence="7 8" key="2">
    <citation type="journal article" date="2014" name="PLoS ONE">
        <title>Evolution of mitochondria reconstructed from the energy metabolism of living bacteria.</title>
        <authorList>
            <person name="Degli Esposti M."/>
            <person name="Chouaia B."/>
            <person name="Comandatore F."/>
            <person name="Crotti E."/>
            <person name="Sassera D."/>
            <person name="Lievens P.M."/>
            <person name="Daffonchio D."/>
            <person name="Bandi C."/>
        </authorList>
    </citation>
    <scope>NUCLEOTIDE SEQUENCE [LARGE SCALE GENOMIC DNA]</scope>
    <source>
        <strain evidence="7 8">SF2.1</strain>
    </source>
</reference>
<dbReference type="SUPFAM" id="SSF53474">
    <property type="entry name" value="alpha/beta-Hydrolases"/>
    <property type="match status" value="1"/>
</dbReference>
<evidence type="ECO:0000256" key="3">
    <source>
        <dbReference type="ARBA" id="ARBA00022825"/>
    </source>
</evidence>
<dbReference type="EC" id="3.4.21.26" evidence="7"/>
<accession>A0A060QDS7</accession>
<evidence type="ECO:0000256" key="2">
    <source>
        <dbReference type="ARBA" id="ARBA00022801"/>
    </source>
</evidence>
<reference evidence="7 8" key="1">
    <citation type="journal article" date="2014" name="Genome Biol. Evol.">
        <title>Acetic acid bacteria genomes reveal functional traits for adaptation to life in insect guts.</title>
        <authorList>
            <person name="Chouaia B."/>
            <person name="Gaiarsa S."/>
            <person name="Crotti E."/>
            <person name="Comandatore F."/>
            <person name="Degli Esposti M."/>
            <person name="Ricci I."/>
            <person name="Alma A."/>
            <person name="Favia G."/>
            <person name="Bandi C."/>
            <person name="Daffonchio D."/>
        </authorList>
    </citation>
    <scope>NUCLEOTIDE SEQUENCE [LARGE SCALE GENOMIC DNA]</scope>
    <source>
        <strain evidence="7 8">SF2.1</strain>
    </source>
</reference>
<feature type="domain" description="Peptidase S9 prolyl oligopeptidase catalytic" evidence="5">
    <location>
        <begin position="506"/>
        <end position="707"/>
    </location>
</feature>
<organism evidence="7 8">
    <name type="scientific">Asaia bogorensis</name>
    <dbReference type="NCBI Taxonomy" id="91915"/>
    <lineage>
        <taxon>Bacteria</taxon>
        <taxon>Pseudomonadati</taxon>
        <taxon>Pseudomonadota</taxon>
        <taxon>Alphaproteobacteria</taxon>
        <taxon>Acetobacterales</taxon>
        <taxon>Acetobacteraceae</taxon>
        <taxon>Asaia</taxon>
    </lineage>
</organism>
<evidence type="ECO:0000313" key="7">
    <source>
        <dbReference type="EMBL" id="CDG39254.1"/>
    </source>
</evidence>
<keyword evidence="4" id="KW-0732">Signal</keyword>
<dbReference type="Proteomes" id="UP000027583">
    <property type="component" value="Unassembled WGS sequence"/>
</dbReference>
<dbReference type="SUPFAM" id="SSF50993">
    <property type="entry name" value="Peptidase/esterase 'gauge' domain"/>
    <property type="match status" value="1"/>
</dbReference>
<dbReference type="GO" id="GO:0006508">
    <property type="term" value="P:proteolysis"/>
    <property type="evidence" value="ECO:0007669"/>
    <property type="project" value="UniProtKB-KW"/>
</dbReference>
<keyword evidence="1" id="KW-0645">Protease</keyword>
<dbReference type="PRINTS" id="PR00862">
    <property type="entry name" value="PROLIGOPTASE"/>
</dbReference>
<feature type="chain" id="PRO_5001585853" evidence="4">
    <location>
        <begin position="27"/>
        <end position="716"/>
    </location>
</feature>
<evidence type="ECO:0000259" key="6">
    <source>
        <dbReference type="Pfam" id="PF02897"/>
    </source>
</evidence>
<dbReference type="InterPro" id="IPR023302">
    <property type="entry name" value="Pept_S9A_N"/>
</dbReference>
<keyword evidence="3" id="KW-0720">Serine protease</keyword>
<dbReference type="PANTHER" id="PTHR42881">
    <property type="entry name" value="PROLYL ENDOPEPTIDASE"/>
    <property type="match status" value="1"/>
</dbReference>
<evidence type="ECO:0000256" key="4">
    <source>
        <dbReference type="SAM" id="SignalP"/>
    </source>
</evidence>
<dbReference type="GO" id="GO:0005829">
    <property type="term" value="C:cytosol"/>
    <property type="evidence" value="ECO:0007669"/>
    <property type="project" value="TreeGrafter"/>
</dbReference>
<gene>
    <name evidence="7" type="ORF">ASAP_1209</name>
</gene>
<feature type="signal peptide" evidence="4">
    <location>
        <begin position="1"/>
        <end position="26"/>
    </location>
</feature>
<dbReference type="PANTHER" id="PTHR42881:SF13">
    <property type="entry name" value="PROLYL ENDOPEPTIDASE"/>
    <property type="match status" value="1"/>
</dbReference>
<dbReference type="InterPro" id="IPR051167">
    <property type="entry name" value="Prolyl_oligopep/macrocyclase"/>
</dbReference>
<keyword evidence="2 7" id="KW-0378">Hydrolase</keyword>
<name>A0A060QDS7_9PROT</name>
<dbReference type="Gene3D" id="2.130.10.120">
    <property type="entry name" value="Prolyl oligopeptidase, N-terminal domain"/>
    <property type="match status" value="1"/>
</dbReference>
<evidence type="ECO:0000313" key="8">
    <source>
        <dbReference type="Proteomes" id="UP000027583"/>
    </source>
</evidence>
<evidence type="ECO:0000259" key="5">
    <source>
        <dbReference type="Pfam" id="PF00326"/>
    </source>
</evidence>
<dbReference type="Pfam" id="PF02897">
    <property type="entry name" value="Peptidase_S9_N"/>
    <property type="match status" value="1"/>
</dbReference>
<protein>
    <submittedName>
        <fullName evidence="7">Prolyl endopeptidase</fullName>
        <ecNumber evidence="7">3.4.21.26</ecNumber>
    </submittedName>
</protein>
<dbReference type="Pfam" id="PF00326">
    <property type="entry name" value="Peptidase_S9"/>
    <property type="match status" value="1"/>
</dbReference>
<dbReference type="AlphaFoldDB" id="A0A060QDS7"/>
<dbReference type="InterPro" id="IPR002470">
    <property type="entry name" value="Peptidase_S9A"/>
</dbReference>
<comment type="caution">
    <text evidence="7">The sequence shown here is derived from an EMBL/GenBank/DDBJ whole genome shotgun (WGS) entry which is preliminary data.</text>
</comment>